<evidence type="ECO:0000313" key="1">
    <source>
        <dbReference type="EMBL" id="ORX44611.1"/>
    </source>
</evidence>
<dbReference type="EMBL" id="MCGT01000047">
    <property type="protein sequence ID" value="ORX44611.1"/>
    <property type="molecule type" value="Genomic_DNA"/>
</dbReference>
<gene>
    <name evidence="1" type="ORF">DM01DRAFT_1349695</name>
</gene>
<name>A0A1X2G4F5_9FUNG</name>
<evidence type="ECO:0000313" key="2">
    <source>
        <dbReference type="Proteomes" id="UP000242146"/>
    </source>
</evidence>
<protein>
    <submittedName>
        <fullName evidence="1">Uncharacterized protein</fullName>
    </submittedName>
</protein>
<comment type="caution">
    <text evidence="1">The sequence shown here is derived from an EMBL/GenBank/DDBJ whole genome shotgun (WGS) entry which is preliminary data.</text>
</comment>
<organism evidence="1 2">
    <name type="scientific">Hesseltinella vesiculosa</name>
    <dbReference type="NCBI Taxonomy" id="101127"/>
    <lineage>
        <taxon>Eukaryota</taxon>
        <taxon>Fungi</taxon>
        <taxon>Fungi incertae sedis</taxon>
        <taxon>Mucoromycota</taxon>
        <taxon>Mucoromycotina</taxon>
        <taxon>Mucoromycetes</taxon>
        <taxon>Mucorales</taxon>
        <taxon>Cunninghamellaceae</taxon>
        <taxon>Hesseltinella</taxon>
    </lineage>
</organism>
<sequence length="106" mass="11675">MESDTITRSHRSSHSIFLRTLTMIIDQRQKHWQVSKGFPDDTMMLLLNITHNLNQGVADRVEVGIQALSLLQREGFAGATASTAHSSNVARCHAGWVENSATSLAT</sequence>
<reference evidence="1 2" key="1">
    <citation type="submission" date="2016-07" db="EMBL/GenBank/DDBJ databases">
        <title>Pervasive Adenine N6-methylation of Active Genes in Fungi.</title>
        <authorList>
            <consortium name="DOE Joint Genome Institute"/>
            <person name="Mondo S.J."/>
            <person name="Dannebaum R.O."/>
            <person name="Kuo R.C."/>
            <person name="Labutti K."/>
            <person name="Haridas S."/>
            <person name="Kuo A."/>
            <person name="Salamov A."/>
            <person name="Ahrendt S.R."/>
            <person name="Lipzen A."/>
            <person name="Sullivan W."/>
            <person name="Andreopoulos W.B."/>
            <person name="Clum A."/>
            <person name="Lindquist E."/>
            <person name="Daum C."/>
            <person name="Ramamoorthy G.K."/>
            <person name="Gryganskyi A."/>
            <person name="Culley D."/>
            <person name="Magnuson J.K."/>
            <person name="James T.Y."/>
            <person name="O'Malley M.A."/>
            <person name="Stajich J.E."/>
            <person name="Spatafora J.W."/>
            <person name="Visel A."/>
            <person name="Grigoriev I.V."/>
        </authorList>
    </citation>
    <scope>NUCLEOTIDE SEQUENCE [LARGE SCALE GENOMIC DNA]</scope>
    <source>
        <strain evidence="1 2">NRRL 3301</strain>
    </source>
</reference>
<dbReference type="AlphaFoldDB" id="A0A1X2G4F5"/>
<proteinExistence type="predicted"/>
<keyword evidence="2" id="KW-1185">Reference proteome</keyword>
<accession>A0A1X2G4F5</accession>
<dbReference type="Proteomes" id="UP000242146">
    <property type="component" value="Unassembled WGS sequence"/>
</dbReference>